<comment type="caution">
    <text evidence="1">The sequence shown here is derived from an EMBL/GenBank/DDBJ whole genome shotgun (WGS) entry which is preliminary data.</text>
</comment>
<name>A0A5B7DIJ7_PORTR</name>
<dbReference type="AlphaFoldDB" id="A0A5B7DIJ7"/>
<sequence length="221" mass="24095">MNSQNEPKHFITCAFPIRAGQQGGRKESVWECICEAAIVYDHLPINVITNHNPGEGPAPLTLGCQVAPVQWRARPSSLLQLPLNAGELCDPHPCPAPSPTPPRLPLSAQQVLLCFGDLFAVAADGRIVASCCFCCCLSDYPPWREGGAWGLVRKGLAASGRSAGMSPKLCVVRDEPNQAPRQETCIMFRLSTSAGVTRRCTCVGTELKRQWVKKQQQCEQR</sequence>
<accession>A0A5B7DIJ7</accession>
<protein>
    <submittedName>
        <fullName evidence="1">Uncharacterized protein</fullName>
    </submittedName>
</protein>
<keyword evidence="2" id="KW-1185">Reference proteome</keyword>
<reference evidence="1 2" key="1">
    <citation type="submission" date="2019-05" db="EMBL/GenBank/DDBJ databases">
        <title>Another draft genome of Portunus trituberculatus and its Hox gene families provides insights of decapod evolution.</title>
        <authorList>
            <person name="Jeong J.-H."/>
            <person name="Song I."/>
            <person name="Kim S."/>
            <person name="Choi T."/>
            <person name="Kim D."/>
            <person name="Ryu S."/>
            <person name="Kim W."/>
        </authorList>
    </citation>
    <scope>NUCLEOTIDE SEQUENCE [LARGE SCALE GENOMIC DNA]</scope>
    <source>
        <tissue evidence="1">Muscle</tissue>
    </source>
</reference>
<dbReference type="EMBL" id="VSRR010000967">
    <property type="protein sequence ID" value="MPC21361.1"/>
    <property type="molecule type" value="Genomic_DNA"/>
</dbReference>
<dbReference type="Proteomes" id="UP000324222">
    <property type="component" value="Unassembled WGS sequence"/>
</dbReference>
<evidence type="ECO:0000313" key="2">
    <source>
        <dbReference type="Proteomes" id="UP000324222"/>
    </source>
</evidence>
<gene>
    <name evidence="1" type="ORF">E2C01_014345</name>
</gene>
<evidence type="ECO:0000313" key="1">
    <source>
        <dbReference type="EMBL" id="MPC21361.1"/>
    </source>
</evidence>
<organism evidence="1 2">
    <name type="scientific">Portunus trituberculatus</name>
    <name type="common">Swimming crab</name>
    <name type="synonym">Neptunus trituberculatus</name>
    <dbReference type="NCBI Taxonomy" id="210409"/>
    <lineage>
        <taxon>Eukaryota</taxon>
        <taxon>Metazoa</taxon>
        <taxon>Ecdysozoa</taxon>
        <taxon>Arthropoda</taxon>
        <taxon>Crustacea</taxon>
        <taxon>Multicrustacea</taxon>
        <taxon>Malacostraca</taxon>
        <taxon>Eumalacostraca</taxon>
        <taxon>Eucarida</taxon>
        <taxon>Decapoda</taxon>
        <taxon>Pleocyemata</taxon>
        <taxon>Brachyura</taxon>
        <taxon>Eubrachyura</taxon>
        <taxon>Portunoidea</taxon>
        <taxon>Portunidae</taxon>
        <taxon>Portuninae</taxon>
        <taxon>Portunus</taxon>
    </lineage>
</organism>
<proteinExistence type="predicted"/>